<dbReference type="Gene3D" id="3.40.50.1820">
    <property type="entry name" value="alpha/beta hydrolase"/>
    <property type="match status" value="1"/>
</dbReference>
<protein>
    <submittedName>
        <fullName evidence="3">CocE/NonD family hydrolase</fullName>
    </submittedName>
</protein>
<dbReference type="NCBIfam" id="TIGR00976">
    <property type="entry name" value="CocE_NonD"/>
    <property type="match status" value="1"/>
</dbReference>
<dbReference type="InterPro" id="IPR013736">
    <property type="entry name" value="Xaa-Pro_dipept_C"/>
</dbReference>
<dbReference type="SUPFAM" id="SSF53474">
    <property type="entry name" value="alpha/beta-Hydrolases"/>
    <property type="match status" value="1"/>
</dbReference>
<dbReference type="InterPro" id="IPR050585">
    <property type="entry name" value="Xaa-Pro_dipeptidyl-ppase/CocE"/>
</dbReference>
<evidence type="ECO:0000256" key="1">
    <source>
        <dbReference type="ARBA" id="ARBA00022801"/>
    </source>
</evidence>
<keyword evidence="4" id="KW-1185">Reference proteome</keyword>
<dbReference type="InterPro" id="IPR000383">
    <property type="entry name" value="Xaa-Pro-like_dom"/>
</dbReference>
<dbReference type="PANTHER" id="PTHR43056:SF10">
    <property type="entry name" value="COCE_NOND FAMILY, PUTATIVE (AFU_ORTHOLOGUE AFUA_7G00600)-RELATED"/>
    <property type="match status" value="1"/>
</dbReference>
<dbReference type="SMART" id="SM00939">
    <property type="entry name" value="PepX_C"/>
    <property type="match status" value="1"/>
</dbReference>
<dbReference type="Pfam" id="PF02129">
    <property type="entry name" value="Peptidase_S15"/>
    <property type="match status" value="1"/>
</dbReference>
<feature type="domain" description="Xaa-Pro dipeptidyl-peptidase C-terminal" evidence="2">
    <location>
        <begin position="337"/>
        <end position="577"/>
    </location>
</feature>
<evidence type="ECO:0000313" key="4">
    <source>
        <dbReference type="Proteomes" id="UP001330812"/>
    </source>
</evidence>
<dbReference type="InterPro" id="IPR005674">
    <property type="entry name" value="CocE/Ser_esterase"/>
</dbReference>
<proteinExistence type="predicted"/>
<dbReference type="EMBL" id="CP142149">
    <property type="protein sequence ID" value="WSE29962.1"/>
    <property type="molecule type" value="Genomic_DNA"/>
</dbReference>
<dbReference type="GO" id="GO:0016787">
    <property type="term" value="F:hydrolase activity"/>
    <property type="evidence" value="ECO:0007669"/>
    <property type="project" value="UniProtKB-KW"/>
</dbReference>
<gene>
    <name evidence="3" type="ORF">VSH64_45440</name>
</gene>
<dbReference type="InterPro" id="IPR008979">
    <property type="entry name" value="Galactose-bd-like_sf"/>
</dbReference>
<dbReference type="Gene3D" id="2.60.120.260">
    <property type="entry name" value="Galactose-binding domain-like"/>
    <property type="match status" value="1"/>
</dbReference>
<reference evidence="3 4" key="1">
    <citation type="journal article" date="2015" name="Int. J. Syst. Evol. Microbiol.">
        <title>Amycolatopsis rhabdoformis sp. nov., an actinomycete isolated from a tropical forest soil.</title>
        <authorList>
            <person name="Souza W.R."/>
            <person name="Silva R.E."/>
            <person name="Goodfellow M."/>
            <person name="Busarakam K."/>
            <person name="Figueiro F.S."/>
            <person name="Ferreira D."/>
            <person name="Rodrigues-Filho E."/>
            <person name="Moraes L.A.B."/>
            <person name="Zucchi T.D."/>
        </authorList>
    </citation>
    <scope>NUCLEOTIDE SEQUENCE [LARGE SCALE GENOMIC DNA]</scope>
    <source>
        <strain evidence="3 4">NCIMB 14900</strain>
    </source>
</reference>
<dbReference type="Pfam" id="PF08530">
    <property type="entry name" value="PepX_C"/>
    <property type="match status" value="1"/>
</dbReference>
<accession>A0ABZ1I6I5</accession>
<evidence type="ECO:0000259" key="2">
    <source>
        <dbReference type="SMART" id="SM00939"/>
    </source>
</evidence>
<dbReference type="Gene3D" id="1.10.3020.10">
    <property type="entry name" value="alpha-amino acid ester hydrolase ( Helical cap domain)"/>
    <property type="match status" value="1"/>
</dbReference>
<name>A0ABZ1I6I5_9PSEU</name>
<organism evidence="3 4">
    <name type="scientific">Amycolatopsis rhabdoformis</name>
    <dbReference type="NCBI Taxonomy" id="1448059"/>
    <lineage>
        <taxon>Bacteria</taxon>
        <taxon>Bacillati</taxon>
        <taxon>Actinomycetota</taxon>
        <taxon>Actinomycetes</taxon>
        <taxon>Pseudonocardiales</taxon>
        <taxon>Pseudonocardiaceae</taxon>
        <taxon>Amycolatopsis</taxon>
    </lineage>
</organism>
<dbReference type="InterPro" id="IPR029058">
    <property type="entry name" value="AB_hydrolase_fold"/>
</dbReference>
<dbReference type="SUPFAM" id="SSF49785">
    <property type="entry name" value="Galactose-binding domain-like"/>
    <property type="match status" value="1"/>
</dbReference>
<dbReference type="PANTHER" id="PTHR43056">
    <property type="entry name" value="PEPTIDASE S9 PROLYL OLIGOPEPTIDASE"/>
    <property type="match status" value="1"/>
</dbReference>
<dbReference type="Proteomes" id="UP001330812">
    <property type="component" value="Chromosome"/>
</dbReference>
<keyword evidence="1 3" id="KW-0378">Hydrolase</keyword>
<evidence type="ECO:0000313" key="3">
    <source>
        <dbReference type="EMBL" id="WSE29962.1"/>
    </source>
</evidence>
<sequence length="583" mass="64436">MTATAPPTPSVIVERDIRTPMRDGVLLRADLWRPATPARHPVLISRTPYSPSVVMASLKPERLAAAGFAVLVQHCRGRFGSDGTWSYVHSDVEDGYDTVEWAAAQPWSDGRVGMFGQSYGGSTQWLAAQTRPPHLEVIAPEACAADYWEGTFDSGGTFRLALRVGWTAHVISEMAEEWGIDDARLAHLRSVTLDLHAAAGDPDERRRARAAAAAALDEIFRTRPFRDNPLWHDRAGWLEEAFDHESRDDSTWLRHNPTTHYSEIDLPALHVGSWYDIHLGATLRHYTGMRRQAPTAAAREAQRLIIGPWDHWHPTSSVVGEVDFGADAVVDITAVRAAWFRRHFDGEPDRSAPVRVFVMGRDEWRDESEWPLARTEFTPFYLHDGGRLDPRRPTAEAGADTFTYDPHDPVPTRGGRLLGSGGEVAGPVDQRPNLARGDVLTYLSAELPEELELTGPVTMDLWASTDAPDTDFTAVLVDVDPDGRALNLCEGAVRVRHQLPTGPPEPGVVHRFTVDLAATSMVFPPGHRIGVYVSSSSFPEWEPNPNTGNPLGTDTNDDLRTAHQTIHRTAACPSRLVLPIIPR</sequence>
<dbReference type="RefSeq" id="WP_326568919.1">
    <property type="nucleotide sequence ID" value="NZ_CP142149.1"/>
</dbReference>